<sequence>MGDVKRRNKNILKSEETIKTVENIKKPFEKVPLSKGLPLRILSRVVVITSLLIIVYFSSKESVITFAKQTELLPGKGLIVECSPEYMNEIIKYEGCAPKDCKRLVTDKVISEREAEELLKIAQKGLKFGGSYGGASILDLHSGALSKGQHFVNIYKIKEMQNLFTQNDFNVFRVVKEKIKFTIAHHFGVQPDKIFLTHPTFFSEITPRKAVTVHDEYWHPHVDKETYKSFHYTTLLYLGDYGIDFKGGRFVFINDKSNSTIEPRKGRLSMFTSGRENPHYVEKVTSGTRYAATISFTCNKIFAIDDPGVDKYEFKS</sequence>
<feature type="non-terminal residue" evidence="6">
    <location>
        <position position="316"/>
    </location>
</feature>
<reference evidence="6" key="1">
    <citation type="submission" date="2021-12" db="EMBL/GenBank/DDBJ databases">
        <authorList>
            <person name="Martin H S."/>
        </authorList>
    </citation>
    <scope>NUCLEOTIDE SEQUENCE</scope>
</reference>
<evidence type="ECO:0000256" key="3">
    <source>
        <dbReference type="ARBA" id="ARBA00023002"/>
    </source>
</evidence>
<dbReference type="Pfam" id="PF13640">
    <property type="entry name" value="2OG-FeII_Oxy_3"/>
    <property type="match status" value="1"/>
</dbReference>
<proteinExistence type="predicted"/>
<dbReference type="GO" id="GO:0051213">
    <property type="term" value="F:dioxygenase activity"/>
    <property type="evidence" value="ECO:0007669"/>
    <property type="project" value="UniProtKB-KW"/>
</dbReference>
<dbReference type="SMART" id="SM00702">
    <property type="entry name" value="P4Hc"/>
    <property type="match status" value="1"/>
</dbReference>
<evidence type="ECO:0000256" key="2">
    <source>
        <dbReference type="ARBA" id="ARBA00022964"/>
    </source>
</evidence>
<evidence type="ECO:0000256" key="4">
    <source>
        <dbReference type="SAM" id="Phobius"/>
    </source>
</evidence>
<keyword evidence="2" id="KW-0223">Dioxygenase</keyword>
<keyword evidence="3" id="KW-0560">Oxidoreductase</keyword>
<dbReference type="GO" id="GO:0031418">
    <property type="term" value="F:L-ascorbic acid binding"/>
    <property type="evidence" value="ECO:0007669"/>
    <property type="project" value="InterPro"/>
</dbReference>
<dbReference type="PANTHER" id="PTHR14650:SF1">
    <property type="entry name" value="2-OXOGLUTARATE AND IRON-DEPENDENT OXYGENASE DOMAIN-CONTAINING PROTEIN 3"/>
    <property type="match status" value="1"/>
</dbReference>
<evidence type="ECO:0000259" key="5">
    <source>
        <dbReference type="SMART" id="SM00702"/>
    </source>
</evidence>
<dbReference type="Gene3D" id="2.60.120.620">
    <property type="entry name" value="q2cbj1_9rhob like domain"/>
    <property type="match status" value="1"/>
</dbReference>
<keyword evidence="7" id="KW-1185">Reference proteome</keyword>
<keyword evidence="4" id="KW-1133">Transmembrane helix</keyword>
<dbReference type="AlphaFoldDB" id="A0A8J9UDN1"/>
<dbReference type="EMBL" id="OV170232">
    <property type="protein sequence ID" value="CAH0718222.1"/>
    <property type="molecule type" value="Genomic_DNA"/>
</dbReference>
<dbReference type="InterPro" id="IPR039210">
    <property type="entry name" value="OGFOD3"/>
</dbReference>
<comment type="cofactor">
    <cofactor evidence="1">
        <name>L-ascorbate</name>
        <dbReference type="ChEBI" id="CHEBI:38290"/>
    </cofactor>
</comment>
<dbReference type="OrthoDB" id="427071at2759"/>
<name>A0A8J9UDN1_9NEOP</name>
<feature type="domain" description="Prolyl 4-hydroxylase alpha subunit" evidence="5">
    <location>
        <begin position="101"/>
        <end position="297"/>
    </location>
</feature>
<evidence type="ECO:0000313" key="6">
    <source>
        <dbReference type="EMBL" id="CAH0718222.1"/>
    </source>
</evidence>
<protein>
    <recommendedName>
        <fullName evidence="5">Prolyl 4-hydroxylase alpha subunit domain-containing protein</fullName>
    </recommendedName>
</protein>
<evidence type="ECO:0000256" key="1">
    <source>
        <dbReference type="ARBA" id="ARBA00001961"/>
    </source>
</evidence>
<dbReference type="GO" id="GO:0016020">
    <property type="term" value="C:membrane"/>
    <property type="evidence" value="ECO:0007669"/>
    <property type="project" value="TreeGrafter"/>
</dbReference>
<dbReference type="InterPro" id="IPR044862">
    <property type="entry name" value="Pro_4_hyd_alph_FE2OG_OXY"/>
</dbReference>
<keyword evidence="4" id="KW-0812">Transmembrane</keyword>
<feature type="transmembrane region" description="Helical" evidence="4">
    <location>
        <begin position="41"/>
        <end position="59"/>
    </location>
</feature>
<dbReference type="InterPro" id="IPR006620">
    <property type="entry name" value="Pro_4_hyd_alph"/>
</dbReference>
<dbReference type="PANTHER" id="PTHR14650">
    <property type="entry name" value="PROLYL HYDROXYLASE-RELATED"/>
    <property type="match status" value="1"/>
</dbReference>
<dbReference type="GO" id="GO:0016705">
    <property type="term" value="F:oxidoreductase activity, acting on paired donors, with incorporation or reduction of molecular oxygen"/>
    <property type="evidence" value="ECO:0007669"/>
    <property type="project" value="InterPro"/>
</dbReference>
<dbReference type="Proteomes" id="UP000838878">
    <property type="component" value="Chromosome 12"/>
</dbReference>
<organism evidence="6 7">
    <name type="scientific">Brenthis ino</name>
    <name type="common">lesser marbled fritillary</name>
    <dbReference type="NCBI Taxonomy" id="405034"/>
    <lineage>
        <taxon>Eukaryota</taxon>
        <taxon>Metazoa</taxon>
        <taxon>Ecdysozoa</taxon>
        <taxon>Arthropoda</taxon>
        <taxon>Hexapoda</taxon>
        <taxon>Insecta</taxon>
        <taxon>Pterygota</taxon>
        <taxon>Neoptera</taxon>
        <taxon>Endopterygota</taxon>
        <taxon>Lepidoptera</taxon>
        <taxon>Glossata</taxon>
        <taxon>Ditrysia</taxon>
        <taxon>Papilionoidea</taxon>
        <taxon>Nymphalidae</taxon>
        <taxon>Heliconiinae</taxon>
        <taxon>Argynnini</taxon>
        <taxon>Brenthis</taxon>
    </lineage>
</organism>
<accession>A0A8J9UDN1</accession>
<keyword evidence="4" id="KW-0472">Membrane</keyword>
<evidence type="ECO:0000313" key="7">
    <source>
        <dbReference type="Proteomes" id="UP000838878"/>
    </source>
</evidence>
<gene>
    <name evidence="6" type="ORF">BINO364_LOCUS4743</name>
</gene>
<dbReference type="GO" id="GO:0005506">
    <property type="term" value="F:iron ion binding"/>
    <property type="evidence" value="ECO:0007669"/>
    <property type="project" value="InterPro"/>
</dbReference>